<dbReference type="EMBL" id="CP045898">
    <property type="protein sequence ID" value="QQP40260.1"/>
    <property type="molecule type" value="Genomic_DNA"/>
</dbReference>
<evidence type="ECO:0000313" key="1">
    <source>
        <dbReference type="EMBL" id="QQP40260.1"/>
    </source>
</evidence>
<accession>A0A7T8GZI0</accession>
<reference evidence="2" key="1">
    <citation type="submission" date="2021-01" db="EMBL/GenBank/DDBJ databases">
        <title>Caligus Genome Assembly.</title>
        <authorList>
            <person name="Gallardo-Escarate C."/>
        </authorList>
    </citation>
    <scope>NUCLEOTIDE SEQUENCE [LARGE SCALE GENOMIC DNA]</scope>
</reference>
<organism evidence="1 2">
    <name type="scientific">Caligus rogercresseyi</name>
    <name type="common">Sea louse</name>
    <dbReference type="NCBI Taxonomy" id="217165"/>
    <lineage>
        <taxon>Eukaryota</taxon>
        <taxon>Metazoa</taxon>
        <taxon>Ecdysozoa</taxon>
        <taxon>Arthropoda</taxon>
        <taxon>Crustacea</taxon>
        <taxon>Multicrustacea</taxon>
        <taxon>Hexanauplia</taxon>
        <taxon>Copepoda</taxon>
        <taxon>Siphonostomatoida</taxon>
        <taxon>Caligidae</taxon>
        <taxon>Caligus</taxon>
    </lineage>
</organism>
<proteinExistence type="predicted"/>
<dbReference type="Proteomes" id="UP000595437">
    <property type="component" value="Chromosome 9"/>
</dbReference>
<gene>
    <name evidence="1" type="ORF">FKW44_014247</name>
</gene>
<keyword evidence="2" id="KW-1185">Reference proteome</keyword>
<evidence type="ECO:0000313" key="2">
    <source>
        <dbReference type="Proteomes" id="UP000595437"/>
    </source>
</evidence>
<dbReference type="AlphaFoldDB" id="A0A7T8GZI0"/>
<name>A0A7T8GZI0_CALRO</name>
<protein>
    <submittedName>
        <fullName evidence="1">Phosphoinositide phospholipase C</fullName>
    </submittedName>
</protein>
<feature type="non-terminal residue" evidence="1">
    <location>
        <position position="1"/>
    </location>
</feature>
<sequence>AHGESYELRNLRETAHDLQRRSDMSHECGDELVAESLHLESQRREQRIMKLMGIGR</sequence>